<dbReference type="PROSITE" id="PS50006">
    <property type="entry name" value="FHA_DOMAIN"/>
    <property type="match status" value="1"/>
</dbReference>
<accession>A0ABD8B7V8</accession>
<evidence type="ECO:0000313" key="2">
    <source>
        <dbReference type="EMBL" id="XHH50057.1"/>
    </source>
</evidence>
<protein>
    <submittedName>
        <fullName evidence="2">FHA domain-containing protein</fullName>
    </submittedName>
</protein>
<dbReference type="Proteomes" id="UP000831534">
    <property type="component" value="Chromosome"/>
</dbReference>
<feature type="domain" description="FHA" evidence="1">
    <location>
        <begin position="103"/>
        <end position="160"/>
    </location>
</feature>
<keyword evidence="3" id="KW-1185">Reference proteome</keyword>
<dbReference type="CDD" id="cd00060">
    <property type="entry name" value="FHA"/>
    <property type="match status" value="1"/>
</dbReference>
<dbReference type="Gene3D" id="2.60.200.20">
    <property type="match status" value="1"/>
</dbReference>
<dbReference type="Pfam" id="PF00498">
    <property type="entry name" value="FHA"/>
    <property type="match status" value="1"/>
</dbReference>
<evidence type="ECO:0000259" key="1">
    <source>
        <dbReference type="PROSITE" id="PS50006"/>
    </source>
</evidence>
<dbReference type="InterPro" id="IPR008984">
    <property type="entry name" value="SMAD_FHA_dom_sf"/>
</dbReference>
<sequence length="193" mass="21298">MPLQLCQAGKHYYDHTLGQCPYCEADARARTVAAPRTTRLNENPVPRPAASAPKTTTVRTAVAAPKTELLGAAAGAMLPVTGWLVLLTSKERGRDFRLIQGENRIGRNRDMEVCLDFGANSDPHVSRDTHAAVVYDHHAREFFVERGHSRNLPLLNGATVRGEPVLQPYDVLRVGQTDLLFLPLCGKTFAWQD</sequence>
<gene>
    <name evidence="2" type="ORF">LVJ77_12060</name>
</gene>
<dbReference type="InterPro" id="IPR000253">
    <property type="entry name" value="FHA_dom"/>
</dbReference>
<dbReference type="KEGG" id="ckh:LVJ77_12060"/>
<organism evidence="2 3">
    <name type="scientific">Conchiformibius kuhniae</name>
    <dbReference type="NCBI Taxonomy" id="211502"/>
    <lineage>
        <taxon>Bacteria</taxon>
        <taxon>Pseudomonadati</taxon>
        <taxon>Pseudomonadota</taxon>
        <taxon>Betaproteobacteria</taxon>
        <taxon>Neisseriales</taxon>
        <taxon>Neisseriaceae</taxon>
        <taxon>Conchiformibius</taxon>
    </lineage>
</organism>
<proteinExistence type="predicted"/>
<dbReference type="AlphaFoldDB" id="A0ABD8B7V8"/>
<dbReference type="EMBL" id="CP091521">
    <property type="protein sequence ID" value="XHH50057.1"/>
    <property type="molecule type" value="Genomic_DNA"/>
</dbReference>
<dbReference type="SUPFAM" id="SSF49879">
    <property type="entry name" value="SMAD/FHA domain"/>
    <property type="match status" value="1"/>
</dbReference>
<dbReference type="RefSeq" id="WP_027008836.1">
    <property type="nucleotide sequence ID" value="NZ_CP091521.1"/>
</dbReference>
<evidence type="ECO:0000313" key="3">
    <source>
        <dbReference type="Proteomes" id="UP000831534"/>
    </source>
</evidence>
<name>A0ABD8B7V8_9NEIS</name>
<reference evidence="2 3" key="1">
    <citation type="journal article" date="2022" name="Res Sq">
        <title>Evolution of multicellular longitudinally dividing oral cavity symbionts (Neisseriaceae).</title>
        <authorList>
            <person name="Nyongesa S."/>
            <person name="Weber P."/>
            <person name="Bernet E."/>
            <person name="Pullido F."/>
            <person name="Nieckarz M."/>
            <person name="Delaby M."/>
            <person name="Nieves C."/>
            <person name="Viehboeck T."/>
            <person name="Krause N."/>
            <person name="Rivera-Millot A."/>
            <person name="Nakamura A."/>
            <person name="Vischer N."/>
            <person name="VanNieuwenhze M."/>
            <person name="Brun Y."/>
            <person name="Cava F."/>
            <person name="Bulgheresi S."/>
            <person name="Veyrier F."/>
        </authorList>
    </citation>
    <scope>NUCLEOTIDE SEQUENCE [LARGE SCALE GENOMIC DNA]</scope>
    <source>
        <strain evidence="2 3">17694</strain>
    </source>
</reference>